<dbReference type="GO" id="GO:0008783">
    <property type="term" value="F:agmatinase activity"/>
    <property type="evidence" value="ECO:0007669"/>
    <property type="project" value="TreeGrafter"/>
</dbReference>
<comment type="similarity">
    <text evidence="3">Belongs to the arginase family.</text>
</comment>
<dbReference type="PROSITE" id="PS51409">
    <property type="entry name" value="ARGINASE_2"/>
    <property type="match status" value="1"/>
</dbReference>
<dbReference type="Pfam" id="PF00491">
    <property type="entry name" value="Arginase"/>
    <property type="match status" value="1"/>
</dbReference>
<keyword evidence="5" id="KW-1185">Reference proteome</keyword>
<proteinExistence type="inferred from homology"/>
<dbReference type="CDD" id="cd09988">
    <property type="entry name" value="Formimidoylglutamase"/>
    <property type="match status" value="1"/>
</dbReference>
<gene>
    <name evidence="4" type="ORF">SAMN06297358_3702</name>
</gene>
<evidence type="ECO:0000256" key="3">
    <source>
        <dbReference type="PROSITE-ProRule" id="PRU00742"/>
    </source>
</evidence>
<dbReference type="OrthoDB" id="9788689at2"/>
<dbReference type="EMBL" id="OCMT01000004">
    <property type="protein sequence ID" value="SOD19994.1"/>
    <property type="molecule type" value="Genomic_DNA"/>
</dbReference>
<reference evidence="5" key="1">
    <citation type="submission" date="2017-09" db="EMBL/GenBank/DDBJ databases">
        <authorList>
            <person name="Varghese N."/>
            <person name="Submissions S."/>
        </authorList>
    </citation>
    <scope>NUCLEOTIDE SEQUENCE [LARGE SCALE GENOMIC DNA]</scope>
    <source>
        <strain evidence="5">CGMCC 1.12803</strain>
    </source>
</reference>
<name>A0A286ADL9_9SPHI</name>
<keyword evidence="2" id="KW-0378">Hydrolase</keyword>
<evidence type="ECO:0000256" key="1">
    <source>
        <dbReference type="ARBA" id="ARBA00022723"/>
    </source>
</evidence>
<dbReference type="InterPro" id="IPR023696">
    <property type="entry name" value="Ureohydrolase_dom_sf"/>
</dbReference>
<organism evidence="4 5">
    <name type="scientific">Pedobacter xixiisoli</name>
    <dbReference type="NCBI Taxonomy" id="1476464"/>
    <lineage>
        <taxon>Bacteria</taxon>
        <taxon>Pseudomonadati</taxon>
        <taxon>Bacteroidota</taxon>
        <taxon>Sphingobacteriia</taxon>
        <taxon>Sphingobacteriales</taxon>
        <taxon>Sphingobacteriaceae</taxon>
        <taxon>Pedobacter</taxon>
    </lineage>
</organism>
<protein>
    <submittedName>
        <fullName evidence="4">Formiminoglutamase</fullName>
    </submittedName>
</protein>
<dbReference type="Gene3D" id="3.40.800.10">
    <property type="entry name" value="Ureohydrolase domain"/>
    <property type="match status" value="1"/>
</dbReference>
<dbReference type="RefSeq" id="WP_097133477.1">
    <property type="nucleotide sequence ID" value="NZ_OCMT01000004.1"/>
</dbReference>
<dbReference type="PANTHER" id="PTHR11358">
    <property type="entry name" value="ARGINASE/AGMATINASE"/>
    <property type="match status" value="1"/>
</dbReference>
<sequence length="343" mass="37879">MASFRIFSQGDILTLVNKRDGETKLGEKVDFYHHCEHSDSLSRDFGKAISSEILQKSSAKFVLLGIPEDIGVRANYGIGGTHTAWIPALKTFLNLQQNAFLKGEDILVLGQFEIPENNSTDISELREIVAEIDDLAFPIIQAIVAAGKIPIVIGGGHNNCYPIIKGTSLALQAKVNVLNVDAHTDLRNTEEGRHSGNGFSTAIKDGFLDQYRMLGLHQSYISQAQLDFIANNESIKTVYFDDLLSKEEDVRGETEMLLKDVKLPLGLEIDLDSISNILSSAATPSGFTLDEVRKVVIATKQPFCYLHICEGAHELNNGTKDETIGKTIAYLVSDFIKRFEFSR</sequence>
<accession>A0A286ADL9</accession>
<evidence type="ECO:0000313" key="5">
    <source>
        <dbReference type="Proteomes" id="UP000219281"/>
    </source>
</evidence>
<evidence type="ECO:0000256" key="2">
    <source>
        <dbReference type="ARBA" id="ARBA00022801"/>
    </source>
</evidence>
<evidence type="ECO:0000313" key="4">
    <source>
        <dbReference type="EMBL" id="SOD19994.1"/>
    </source>
</evidence>
<dbReference type="SUPFAM" id="SSF52768">
    <property type="entry name" value="Arginase/deacetylase"/>
    <property type="match status" value="1"/>
</dbReference>
<keyword evidence="1" id="KW-0479">Metal-binding</keyword>
<dbReference type="PANTHER" id="PTHR11358:SF26">
    <property type="entry name" value="GUANIDINO ACID HYDROLASE, MITOCHONDRIAL"/>
    <property type="match status" value="1"/>
</dbReference>
<dbReference type="GO" id="GO:0033389">
    <property type="term" value="P:putrescine biosynthetic process from arginine, via agmatine"/>
    <property type="evidence" value="ECO:0007669"/>
    <property type="project" value="TreeGrafter"/>
</dbReference>
<dbReference type="GO" id="GO:0046872">
    <property type="term" value="F:metal ion binding"/>
    <property type="evidence" value="ECO:0007669"/>
    <property type="project" value="UniProtKB-KW"/>
</dbReference>
<dbReference type="InterPro" id="IPR006035">
    <property type="entry name" value="Ureohydrolase"/>
</dbReference>
<dbReference type="Proteomes" id="UP000219281">
    <property type="component" value="Unassembled WGS sequence"/>
</dbReference>
<dbReference type="AlphaFoldDB" id="A0A286ADL9"/>